<dbReference type="EMBL" id="JAUDFV010000138">
    <property type="protein sequence ID" value="KAL2725408.1"/>
    <property type="molecule type" value="Genomic_DNA"/>
</dbReference>
<organism evidence="2 3">
    <name type="scientific">Vespula squamosa</name>
    <name type="common">Southern yellow jacket</name>
    <name type="synonym">Wasp</name>
    <dbReference type="NCBI Taxonomy" id="30214"/>
    <lineage>
        <taxon>Eukaryota</taxon>
        <taxon>Metazoa</taxon>
        <taxon>Ecdysozoa</taxon>
        <taxon>Arthropoda</taxon>
        <taxon>Hexapoda</taxon>
        <taxon>Insecta</taxon>
        <taxon>Pterygota</taxon>
        <taxon>Neoptera</taxon>
        <taxon>Endopterygota</taxon>
        <taxon>Hymenoptera</taxon>
        <taxon>Apocrita</taxon>
        <taxon>Aculeata</taxon>
        <taxon>Vespoidea</taxon>
        <taxon>Vespidae</taxon>
        <taxon>Vespinae</taxon>
        <taxon>Vespula</taxon>
    </lineage>
</organism>
<protein>
    <submittedName>
        <fullName evidence="2">Uncharacterized protein</fullName>
    </submittedName>
</protein>
<comment type="caution">
    <text evidence="2">The sequence shown here is derived from an EMBL/GenBank/DDBJ whole genome shotgun (WGS) entry which is preliminary data.</text>
</comment>
<feature type="compositionally biased region" description="Basic and acidic residues" evidence="1">
    <location>
        <begin position="78"/>
        <end position="96"/>
    </location>
</feature>
<dbReference type="Proteomes" id="UP001607302">
    <property type="component" value="Unassembled WGS sequence"/>
</dbReference>
<proteinExistence type="predicted"/>
<feature type="region of interest" description="Disordered" evidence="1">
    <location>
        <begin position="68"/>
        <end position="96"/>
    </location>
</feature>
<sequence>MRNKRETTSTRELLCTAKRSKDVDDKDKQKLIDMILARSLVAFWTAWSKHCLENEKIVHIDRIERSGDKGAVGIEGEEERRGVKRREEKRREEETA</sequence>
<accession>A0ABD2AXS8</accession>
<gene>
    <name evidence="2" type="ORF">V1478_008081</name>
</gene>
<keyword evidence="3" id="KW-1185">Reference proteome</keyword>
<evidence type="ECO:0000313" key="2">
    <source>
        <dbReference type="EMBL" id="KAL2725408.1"/>
    </source>
</evidence>
<name>A0ABD2AXS8_VESSQ</name>
<evidence type="ECO:0000313" key="3">
    <source>
        <dbReference type="Proteomes" id="UP001607302"/>
    </source>
</evidence>
<evidence type="ECO:0000256" key="1">
    <source>
        <dbReference type="SAM" id="MobiDB-lite"/>
    </source>
</evidence>
<dbReference type="AlphaFoldDB" id="A0ABD2AXS8"/>
<reference evidence="2 3" key="1">
    <citation type="journal article" date="2024" name="Ann. Entomol. Soc. Am.">
        <title>Genomic analyses of the southern and eastern yellowjacket wasps (Hymenoptera: Vespidae) reveal evolutionary signatures of social life.</title>
        <authorList>
            <person name="Catto M.A."/>
            <person name="Caine P.B."/>
            <person name="Orr S.E."/>
            <person name="Hunt B.G."/>
            <person name="Goodisman M.A.D."/>
        </authorList>
    </citation>
    <scope>NUCLEOTIDE SEQUENCE [LARGE SCALE GENOMIC DNA]</scope>
    <source>
        <strain evidence="2">233</strain>
        <tissue evidence="2">Head and thorax</tissue>
    </source>
</reference>